<organism evidence="1">
    <name type="scientific">Brachypodium distachyon</name>
    <name type="common">Purple false brome</name>
    <name type="synonym">Trachynia distachya</name>
    <dbReference type="NCBI Taxonomy" id="15368"/>
    <lineage>
        <taxon>Eukaryota</taxon>
        <taxon>Viridiplantae</taxon>
        <taxon>Streptophyta</taxon>
        <taxon>Embryophyta</taxon>
        <taxon>Tracheophyta</taxon>
        <taxon>Spermatophyta</taxon>
        <taxon>Magnoliopsida</taxon>
        <taxon>Liliopsida</taxon>
        <taxon>Poales</taxon>
        <taxon>Poaceae</taxon>
        <taxon>BOP clade</taxon>
        <taxon>Pooideae</taxon>
        <taxon>Stipodae</taxon>
        <taxon>Brachypodieae</taxon>
        <taxon>Brachypodium</taxon>
    </lineage>
</organism>
<dbReference type="Gramene" id="KQK16679">
    <property type="protein sequence ID" value="KQK16679"/>
    <property type="gene ID" value="BRADI_1g29947v3"/>
</dbReference>
<reference evidence="1 2" key="1">
    <citation type="journal article" date="2010" name="Nature">
        <title>Genome sequencing and analysis of the model grass Brachypodium distachyon.</title>
        <authorList>
            <consortium name="International Brachypodium Initiative"/>
        </authorList>
    </citation>
    <scope>NUCLEOTIDE SEQUENCE [LARGE SCALE GENOMIC DNA]</scope>
    <source>
        <strain evidence="1 2">Bd21</strain>
    </source>
</reference>
<sequence length="385" mass="41999">MEAAWSCAVDRATGAADSAKRFFLSFRRPPPPPPPHPGPNPIDILKRLQRQAFSDIMQLRERQEKVERVLTLFKTSKSGPFAEETTRVKGLINFSGALALKGKEDVAPDSSGATSGISSQFAFKTTVRKKDSLLAELTTDSRCLSQENDLIGSPLVLSKVMYLANMGDCLSAAAIPVGARCDDFSTDPSLQEGHWLAGFHFTLRPPLLLKRHKHAAGLILRSQNFAASLAELISTTGKSSGEVGSIFTGFGQISCRMRDEIKLTMSAAWHGPCLIPRKSKPTAGGCIDLELKMDEDSRIGAWVEVKKSNPRLLNWAFTLSDTPENDLGWGVSLRRVSEGARGRIQLEGFLNLHVGEKATLQPGVVFNLIGRRCAPAVVLQSSWFL</sequence>
<evidence type="ECO:0000313" key="1">
    <source>
        <dbReference type="EMBL" id="KQK16679.1"/>
    </source>
</evidence>
<dbReference type="GeneID" id="100845059"/>
<dbReference type="STRING" id="15368.A0A0Q3H111"/>
<proteinExistence type="predicted"/>
<name>A0A0Q3H111_BRADI</name>
<reference evidence="2" key="3">
    <citation type="submission" date="2018-08" db="UniProtKB">
        <authorList>
            <consortium name="EnsemblPlants"/>
        </authorList>
    </citation>
    <scope>IDENTIFICATION</scope>
    <source>
        <strain evidence="2">cv. Bd21</strain>
    </source>
</reference>
<protein>
    <submittedName>
        <fullName evidence="1 2">Uncharacterized protein</fullName>
    </submittedName>
</protein>
<evidence type="ECO:0000313" key="3">
    <source>
        <dbReference type="Proteomes" id="UP000008810"/>
    </source>
</evidence>
<dbReference type="AlphaFoldDB" id="A0A0Q3H111"/>
<dbReference type="FunCoup" id="A0A0Q3H111">
    <property type="interactions" value="1377"/>
</dbReference>
<dbReference type="EnsemblPlants" id="KQK16679">
    <property type="protein sequence ID" value="KQK16679"/>
    <property type="gene ID" value="BRADI_1g29947v3"/>
</dbReference>
<dbReference type="PANTHER" id="PTHR35097:SF1">
    <property type="entry name" value="GDSL ESTERASE_LIPASE"/>
    <property type="match status" value="1"/>
</dbReference>
<dbReference type="RefSeq" id="XP_003563261.1">
    <property type="nucleotide sequence ID" value="XM_003563213.3"/>
</dbReference>
<gene>
    <name evidence="2" type="primary">LOC100845059</name>
    <name evidence="1" type="ORF">BRADI_1g29947v3</name>
</gene>
<dbReference type="OrthoDB" id="2017825at2759"/>
<dbReference type="Proteomes" id="UP000008810">
    <property type="component" value="Chromosome 1"/>
</dbReference>
<dbReference type="KEGG" id="bdi:100845059"/>
<reference evidence="1" key="2">
    <citation type="submission" date="2017-06" db="EMBL/GenBank/DDBJ databases">
        <title>WGS assembly of Brachypodium distachyon.</title>
        <authorList>
            <consortium name="The International Brachypodium Initiative"/>
            <person name="Lucas S."/>
            <person name="Harmon-Smith M."/>
            <person name="Lail K."/>
            <person name="Tice H."/>
            <person name="Grimwood J."/>
            <person name="Bruce D."/>
            <person name="Barry K."/>
            <person name="Shu S."/>
            <person name="Lindquist E."/>
            <person name="Wang M."/>
            <person name="Pitluck S."/>
            <person name="Vogel J.P."/>
            <person name="Garvin D.F."/>
            <person name="Mockler T.C."/>
            <person name="Schmutz J."/>
            <person name="Rokhsar D."/>
            <person name="Bevan M.W."/>
        </authorList>
    </citation>
    <scope>NUCLEOTIDE SEQUENCE</scope>
    <source>
        <strain evidence="1">Bd21</strain>
    </source>
</reference>
<dbReference type="PANTHER" id="PTHR35097">
    <property type="entry name" value="GDSL ESTERASE/LIPASE"/>
    <property type="match status" value="1"/>
</dbReference>
<dbReference type="EMBL" id="CM000880">
    <property type="protein sequence ID" value="KQK16679.1"/>
    <property type="molecule type" value="Genomic_DNA"/>
</dbReference>
<evidence type="ECO:0000313" key="2">
    <source>
        <dbReference type="EnsemblPlants" id="KQK16679"/>
    </source>
</evidence>
<keyword evidence="3" id="KW-1185">Reference proteome</keyword>
<dbReference type="ExpressionAtlas" id="A0A0Q3H111">
    <property type="expression patterns" value="baseline"/>
</dbReference>
<accession>A0A0Q3H111</accession>